<accession>A0A7S4PCE7</accession>
<dbReference type="EMBL" id="HBKN01042058">
    <property type="protein sequence ID" value="CAE2330500.1"/>
    <property type="molecule type" value="Transcribed_RNA"/>
</dbReference>
<proteinExistence type="predicted"/>
<reference evidence="1" key="1">
    <citation type="submission" date="2021-01" db="EMBL/GenBank/DDBJ databases">
        <authorList>
            <person name="Corre E."/>
            <person name="Pelletier E."/>
            <person name="Niang G."/>
            <person name="Scheremetjew M."/>
            <person name="Finn R."/>
            <person name="Kale V."/>
            <person name="Holt S."/>
            <person name="Cochrane G."/>
            <person name="Meng A."/>
            <person name="Brown T."/>
            <person name="Cohen L."/>
        </authorList>
    </citation>
    <scope>NUCLEOTIDE SEQUENCE</scope>
    <source>
        <strain evidence="1">CCMP 2712</strain>
    </source>
</reference>
<name>A0A7S4PCE7_GUITH</name>
<dbReference type="AlphaFoldDB" id="A0A7S4PCE7"/>
<organism evidence="1">
    <name type="scientific">Guillardia theta</name>
    <name type="common">Cryptophyte</name>
    <name type="synonym">Cryptomonas phi</name>
    <dbReference type="NCBI Taxonomy" id="55529"/>
    <lineage>
        <taxon>Eukaryota</taxon>
        <taxon>Cryptophyceae</taxon>
        <taxon>Pyrenomonadales</taxon>
        <taxon>Geminigeraceae</taxon>
        <taxon>Guillardia</taxon>
    </lineage>
</organism>
<evidence type="ECO:0000313" key="1">
    <source>
        <dbReference type="EMBL" id="CAE2330500.1"/>
    </source>
</evidence>
<protein>
    <submittedName>
        <fullName evidence="1">Uncharacterized protein</fullName>
    </submittedName>
</protein>
<gene>
    <name evidence="1" type="ORF">GTHE00462_LOCUS32900</name>
</gene>
<sequence length="131" mass="15637">MDPHGKNSLLQFLRDELPEHELTEEVAEFMIGAKPEMRSLVESENCNGFQYLVHECNEINRFPIPDLPVYYTRPRYTEMQTFREAMREKDANKEGGYNSAIIEFWTPRGVLERDEQLEALHQWQEKVEMIW</sequence>